<dbReference type="RefSeq" id="XP_041287491.1">
    <property type="nucleotide sequence ID" value="XM_041434239.1"/>
</dbReference>
<comment type="caution">
    <text evidence="1">The sequence shown here is derived from an EMBL/GenBank/DDBJ whole genome shotgun (WGS) entry which is preliminary data.</text>
</comment>
<proteinExistence type="predicted"/>
<accession>A0A9P7EXC1</accession>
<sequence length="251" mass="28744">MEMENSRQHFSTYTLVQHPKDTLLSTVANIMIKASNEERGTVAGLAALSKDLDDVVADADQVYMLSPRHHLKDLSTDTYRLLAETLCLRFPLTPVHCRMDRPLLSHSLPLNWQAIFFDYVVLRGKHYYASRTTGSNCSSFVHVIIPTNGPPCHAYGEILENFQFDQNFHGEGNPMWFARMRWLKGWRAEPSPWDKFSVVDVCLWELGEYLDRDTQLPHLIDPDWVTGQLAMMTVSIGESKTKVWATIDISK</sequence>
<gene>
    <name evidence="1" type="ORF">F5147DRAFT_657246</name>
</gene>
<protein>
    <submittedName>
        <fullName evidence="1">Uncharacterized protein</fullName>
    </submittedName>
</protein>
<dbReference type="EMBL" id="JABBWM010000080">
    <property type="protein sequence ID" value="KAG2094256.1"/>
    <property type="molecule type" value="Genomic_DNA"/>
</dbReference>
<evidence type="ECO:0000313" key="1">
    <source>
        <dbReference type="EMBL" id="KAG2094256.1"/>
    </source>
</evidence>
<dbReference type="Proteomes" id="UP000823399">
    <property type="component" value="Unassembled WGS sequence"/>
</dbReference>
<name>A0A9P7EXC1_9AGAM</name>
<evidence type="ECO:0000313" key="2">
    <source>
        <dbReference type="Proteomes" id="UP000823399"/>
    </source>
</evidence>
<dbReference type="OrthoDB" id="2673466at2759"/>
<organism evidence="1 2">
    <name type="scientific">Suillus discolor</name>
    <dbReference type="NCBI Taxonomy" id="1912936"/>
    <lineage>
        <taxon>Eukaryota</taxon>
        <taxon>Fungi</taxon>
        <taxon>Dikarya</taxon>
        <taxon>Basidiomycota</taxon>
        <taxon>Agaricomycotina</taxon>
        <taxon>Agaricomycetes</taxon>
        <taxon>Agaricomycetidae</taxon>
        <taxon>Boletales</taxon>
        <taxon>Suillineae</taxon>
        <taxon>Suillaceae</taxon>
        <taxon>Suillus</taxon>
    </lineage>
</organism>
<reference evidence="1" key="1">
    <citation type="journal article" date="2020" name="New Phytol.">
        <title>Comparative genomics reveals dynamic genome evolution in host specialist ectomycorrhizal fungi.</title>
        <authorList>
            <person name="Lofgren L.A."/>
            <person name="Nguyen N.H."/>
            <person name="Vilgalys R."/>
            <person name="Ruytinx J."/>
            <person name="Liao H.L."/>
            <person name="Branco S."/>
            <person name="Kuo A."/>
            <person name="LaButti K."/>
            <person name="Lipzen A."/>
            <person name="Andreopoulos W."/>
            <person name="Pangilinan J."/>
            <person name="Riley R."/>
            <person name="Hundley H."/>
            <person name="Na H."/>
            <person name="Barry K."/>
            <person name="Grigoriev I.V."/>
            <person name="Stajich J.E."/>
            <person name="Kennedy P.G."/>
        </authorList>
    </citation>
    <scope>NUCLEOTIDE SEQUENCE</scope>
    <source>
        <strain evidence="1">FC423</strain>
    </source>
</reference>
<keyword evidence="2" id="KW-1185">Reference proteome</keyword>
<dbReference type="AlphaFoldDB" id="A0A9P7EXC1"/>
<dbReference type="GeneID" id="64696498"/>